<sequence length="72" mass="8159">MGQVRKALRHTRNAERVLCTYILLADVSETKERGLNNIGHPHGKGLAFGRVAFGYGKRFYPNAKPLQNCRFD</sequence>
<reference evidence="2" key="1">
    <citation type="submission" date="2018-02" db="EMBL/GenBank/DDBJ databases">
        <authorList>
            <person name="Moore K."/>
            <person name="Momper L."/>
        </authorList>
    </citation>
    <scope>NUCLEOTIDE SEQUENCE [LARGE SCALE GENOMIC DNA]</scope>
    <source>
        <strain evidence="2">ULC18</strain>
    </source>
</reference>
<dbReference type="RefSeq" id="WP_106254426.1">
    <property type="nucleotide sequence ID" value="NZ_CAWNSW010000020.1"/>
</dbReference>
<gene>
    <name evidence="1" type="ORF">C7B82_00845</name>
</gene>
<proteinExistence type="predicted"/>
<name>A0A2T1ES72_9CYAN</name>
<keyword evidence="2" id="KW-1185">Reference proteome</keyword>
<dbReference type="EMBL" id="PVWK01000008">
    <property type="protein sequence ID" value="PSB35575.1"/>
    <property type="molecule type" value="Genomic_DNA"/>
</dbReference>
<evidence type="ECO:0000313" key="2">
    <source>
        <dbReference type="Proteomes" id="UP000239576"/>
    </source>
</evidence>
<protein>
    <submittedName>
        <fullName evidence="1">Uncharacterized protein</fullName>
    </submittedName>
</protein>
<accession>A0A2T1ES72</accession>
<organism evidence="1 2">
    <name type="scientific">Stenomitos frigidus ULC18</name>
    <dbReference type="NCBI Taxonomy" id="2107698"/>
    <lineage>
        <taxon>Bacteria</taxon>
        <taxon>Bacillati</taxon>
        <taxon>Cyanobacteriota</taxon>
        <taxon>Cyanophyceae</taxon>
        <taxon>Leptolyngbyales</taxon>
        <taxon>Leptolyngbyaceae</taxon>
        <taxon>Stenomitos</taxon>
    </lineage>
</organism>
<reference evidence="1 2" key="2">
    <citation type="submission" date="2018-03" db="EMBL/GenBank/DDBJ databases">
        <title>The ancient ancestry and fast evolution of plastids.</title>
        <authorList>
            <person name="Moore K.R."/>
            <person name="Magnabosco C."/>
            <person name="Momper L."/>
            <person name="Gold D.A."/>
            <person name="Bosak T."/>
            <person name="Fournier G.P."/>
        </authorList>
    </citation>
    <scope>NUCLEOTIDE SEQUENCE [LARGE SCALE GENOMIC DNA]</scope>
    <source>
        <strain evidence="1 2">ULC18</strain>
    </source>
</reference>
<comment type="caution">
    <text evidence="1">The sequence shown here is derived from an EMBL/GenBank/DDBJ whole genome shotgun (WGS) entry which is preliminary data.</text>
</comment>
<evidence type="ECO:0000313" key="1">
    <source>
        <dbReference type="EMBL" id="PSB35575.1"/>
    </source>
</evidence>
<dbReference type="AlphaFoldDB" id="A0A2T1ES72"/>
<dbReference type="Proteomes" id="UP000239576">
    <property type="component" value="Unassembled WGS sequence"/>
</dbReference>